<dbReference type="EMBL" id="CM045869">
    <property type="protein sequence ID" value="KAI7954877.1"/>
    <property type="molecule type" value="Genomic_DNA"/>
</dbReference>
<organism evidence="1 2">
    <name type="scientific">Puccinia striiformis f. sp. tritici</name>
    <dbReference type="NCBI Taxonomy" id="168172"/>
    <lineage>
        <taxon>Eukaryota</taxon>
        <taxon>Fungi</taxon>
        <taxon>Dikarya</taxon>
        <taxon>Basidiomycota</taxon>
        <taxon>Pucciniomycotina</taxon>
        <taxon>Pucciniomycetes</taxon>
        <taxon>Pucciniales</taxon>
        <taxon>Pucciniaceae</taxon>
        <taxon>Puccinia</taxon>
    </lineage>
</organism>
<reference evidence="1 2" key="3">
    <citation type="journal article" date="2022" name="Microbiol. Spectr.">
        <title>Folding features and dynamics of 3D genome architecture in plant fungal pathogens.</title>
        <authorList>
            <person name="Xia C."/>
        </authorList>
    </citation>
    <scope>NUCLEOTIDE SEQUENCE [LARGE SCALE GENOMIC DNA]</scope>
    <source>
        <strain evidence="1 2">93-210</strain>
    </source>
</reference>
<dbReference type="Proteomes" id="UP001060170">
    <property type="component" value="Chromosome 5"/>
</dbReference>
<sequence length="142" mass="16538">MQHNCFDGKCEAQSSTQLKHKRQEGNSIICHMVHTTDYSFLLDAFAHHEPSIDCELSNLNLEDITDQSTIEASHTWAKQKWDQHAPPAQPKNKGKAKNQQMMHQPHQARFNHNIIYQIFPPTLTSYNQMRFRAPQNNMHFPT</sequence>
<evidence type="ECO:0000313" key="2">
    <source>
        <dbReference type="Proteomes" id="UP001060170"/>
    </source>
</evidence>
<name>A0ACC0ELX0_9BASI</name>
<reference evidence="2" key="2">
    <citation type="journal article" date="2018" name="Mol. Plant Microbe Interact.">
        <title>Genome sequence resources for the wheat stripe rust pathogen (Puccinia striiformis f. sp. tritici) and the barley stripe rust pathogen (Puccinia striiformis f. sp. hordei).</title>
        <authorList>
            <person name="Xia C."/>
            <person name="Wang M."/>
            <person name="Yin C."/>
            <person name="Cornejo O.E."/>
            <person name="Hulbert S.H."/>
            <person name="Chen X."/>
        </authorList>
    </citation>
    <scope>NUCLEOTIDE SEQUENCE [LARGE SCALE GENOMIC DNA]</scope>
    <source>
        <strain evidence="2">93-210</strain>
    </source>
</reference>
<comment type="caution">
    <text evidence="1">The sequence shown here is derived from an EMBL/GenBank/DDBJ whole genome shotgun (WGS) entry which is preliminary data.</text>
</comment>
<reference evidence="2" key="1">
    <citation type="journal article" date="2018" name="BMC Genomics">
        <title>Genomic insights into host adaptation between the wheat stripe rust pathogen (Puccinia striiformis f. sp. tritici) and the barley stripe rust pathogen (Puccinia striiformis f. sp. hordei).</title>
        <authorList>
            <person name="Xia C."/>
            <person name="Wang M."/>
            <person name="Yin C."/>
            <person name="Cornejo O.E."/>
            <person name="Hulbert S.H."/>
            <person name="Chen X."/>
        </authorList>
    </citation>
    <scope>NUCLEOTIDE SEQUENCE [LARGE SCALE GENOMIC DNA]</scope>
    <source>
        <strain evidence="2">93-210</strain>
    </source>
</reference>
<proteinExistence type="predicted"/>
<protein>
    <submittedName>
        <fullName evidence="1">Uncharacterized protein</fullName>
    </submittedName>
</protein>
<evidence type="ECO:0000313" key="1">
    <source>
        <dbReference type="EMBL" id="KAI7954877.1"/>
    </source>
</evidence>
<keyword evidence="2" id="KW-1185">Reference proteome</keyword>
<accession>A0ACC0ELX0</accession>
<gene>
    <name evidence="1" type="ORF">MJO28_005277</name>
</gene>